<reference evidence="3" key="2">
    <citation type="journal article" date="2014" name="ISME J.">
        <title>Microbial stratification in low pH oxic and suboxic macroscopic growths along an acid mine drainage.</title>
        <authorList>
            <person name="Mendez-Garcia C."/>
            <person name="Mesa V."/>
            <person name="Sprenger R.R."/>
            <person name="Richter M."/>
            <person name="Diez M.S."/>
            <person name="Solano J."/>
            <person name="Bargiela R."/>
            <person name="Golyshina O.V."/>
            <person name="Manteca A."/>
            <person name="Ramos J.L."/>
            <person name="Gallego J.R."/>
            <person name="Llorente I."/>
            <person name="Martins Dos Santos V.A."/>
            <person name="Jensen O.N."/>
            <person name="Pelaez A.I."/>
            <person name="Sanchez J."/>
            <person name="Ferrer M."/>
        </authorList>
    </citation>
    <scope>NUCLEOTIDE SEQUENCE</scope>
</reference>
<dbReference type="AlphaFoldDB" id="T1ALF9"/>
<dbReference type="InterPro" id="IPR022081">
    <property type="entry name" value="DUF3631"/>
</dbReference>
<evidence type="ECO:0000256" key="1">
    <source>
        <dbReference type="SAM" id="MobiDB-lite"/>
    </source>
</evidence>
<feature type="region of interest" description="Disordered" evidence="1">
    <location>
        <begin position="1"/>
        <end position="31"/>
    </location>
</feature>
<organism evidence="3">
    <name type="scientific">mine drainage metagenome</name>
    <dbReference type="NCBI Taxonomy" id="410659"/>
    <lineage>
        <taxon>unclassified sequences</taxon>
        <taxon>metagenomes</taxon>
        <taxon>ecological metagenomes</taxon>
    </lineage>
</organism>
<name>T1ALF9_9ZZZZ</name>
<sequence>MDAQTASRIDGQGRRVLGPPTAEPDATLPTAEQTAQRIAELARLSLVDYDRARPEAALELGVRASTLDDQVGAKRKKLDQGEGDGPMFDDPAAWPHPVAGGALLSEIASNFSRFVIADAATIDAAALWAVHTYLLGVLTVSPIAHISSPEKRCGKTVLLSAMGKLAFRPLQAANISPAATFRAVEKWHPTLLIDEADSFLRDNEPLRGILNSGHMRDSAFVIRCDGDDFEPTRFSTWGAKAIAGIGRMADTLEDRAIPLRMRRKLPGEKVLSLRRAAPETFTQLRAQIIRWSGDNAQRVGRTEPAQIAGLHDRAQDNFEPLLAIAEAAGGEWPQRARDAALALCGQIADAPADELLSAI</sequence>
<comment type="caution">
    <text evidence="3">The sequence shown here is derived from an EMBL/GenBank/DDBJ whole genome shotgun (WGS) entry which is preliminary data.</text>
</comment>
<protein>
    <submittedName>
        <fullName evidence="3">PhiRv2 prophage protein</fullName>
    </submittedName>
</protein>
<dbReference type="Pfam" id="PF12307">
    <property type="entry name" value="DUF3631"/>
    <property type="match status" value="1"/>
</dbReference>
<reference evidence="3" key="1">
    <citation type="submission" date="2013-08" db="EMBL/GenBank/DDBJ databases">
        <authorList>
            <person name="Mendez C."/>
            <person name="Richter M."/>
            <person name="Ferrer M."/>
            <person name="Sanchez J."/>
        </authorList>
    </citation>
    <scope>NUCLEOTIDE SEQUENCE</scope>
</reference>
<evidence type="ECO:0000259" key="2">
    <source>
        <dbReference type="Pfam" id="PF12307"/>
    </source>
</evidence>
<feature type="domain" description="DUF3631" evidence="2">
    <location>
        <begin position="260"/>
        <end position="350"/>
    </location>
</feature>
<proteinExistence type="predicted"/>
<gene>
    <name evidence="3" type="ORF">B1B_07640</name>
</gene>
<accession>T1ALF9</accession>
<feature type="non-terminal residue" evidence="3">
    <location>
        <position position="359"/>
    </location>
</feature>
<evidence type="ECO:0000313" key="3">
    <source>
        <dbReference type="EMBL" id="EQD61441.1"/>
    </source>
</evidence>
<dbReference type="EMBL" id="AUZY01004872">
    <property type="protein sequence ID" value="EQD61441.1"/>
    <property type="molecule type" value="Genomic_DNA"/>
</dbReference>